<name>A0AAJ5RWY9_9BACI</name>
<keyword evidence="1" id="KW-0614">Plasmid</keyword>
<dbReference type="AlphaFoldDB" id="A0AAJ5RWY9"/>
<gene>
    <name evidence="1" type="ORF">OU989_23440</name>
</gene>
<accession>A0AAJ5RWY9</accession>
<dbReference type="RefSeq" id="WP_274797465.1">
    <property type="nucleotide sequence ID" value="NZ_CP113528.1"/>
</dbReference>
<organism evidence="1 2">
    <name type="scientific">Lysinibacillus irui</name>
    <dbReference type="NCBI Taxonomy" id="2998077"/>
    <lineage>
        <taxon>Bacteria</taxon>
        <taxon>Bacillati</taxon>
        <taxon>Bacillota</taxon>
        <taxon>Bacilli</taxon>
        <taxon>Bacillales</taxon>
        <taxon>Bacillaceae</taxon>
        <taxon>Lysinibacillus</taxon>
    </lineage>
</organism>
<geneLocation type="plasmid" evidence="1 2">
    <name>unnamed</name>
</geneLocation>
<evidence type="ECO:0000313" key="1">
    <source>
        <dbReference type="EMBL" id="WDV09245.1"/>
    </source>
</evidence>
<dbReference type="Gene3D" id="2.30.30.40">
    <property type="entry name" value="SH3 Domains"/>
    <property type="match status" value="1"/>
</dbReference>
<proteinExistence type="predicted"/>
<reference evidence="1" key="1">
    <citation type="submission" date="2022-11" db="EMBL/GenBank/DDBJ databases">
        <title>Lysinibacillus irui.</title>
        <authorList>
            <person name="Akintayo S.O."/>
        </authorList>
    </citation>
    <scope>NUCLEOTIDE SEQUENCE</scope>
    <source>
        <strain evidence="1">IRB4-01</strain>
        <plasmid evidence="1">unnamed</plasmid>
    </source>
</reference>
<dbReference type="EMBL" id="CP113528">
    <property type="protein sequence ID" value="WDV09245.1"/>
    <property type="molecule type" value="Genomic_DNA"/>
</dbReference>
<sequence>MDYPSREYLEAIRNIQTMMNSFQADIVRTGSMYNDLARKASTMLTEPLMKWQEFINSMNSSMIRALQTQQKLSLEASNTLKRSMELANSFGYLANEIRNSIPFEELAAIDFGYIDEMDSIENDVELELTEEYKAYIQQEIQTQLSAINEEEEPTATTYQEFFVKLSNSIPGQILFSILLCIFSPFSNAVSEDIQESITEVWEDEFQIDLTGEYNATIRNETYLRQGNSKTAPIVLPQKLKTGQLVIVNSRKGSWVKIMVLVGESTYTGWVEKSKILK</sequence>
<evidence type="ECO:0000313" key="2">
    <source>
        <dbReference type="Proteomes" id="UP001219585"/>
    </source>
</evidence>
<dbReference type="KEGG" id="liu:OU989_23440"/>
<protein>
    <submittedName>
        <fullName evidence="1">Uncharacterized protein</fullName>
    </submittedName>
</protein>
<dbReference type="Proteomes" id="UP001219585">
    <property type="component" value="Plasmid unnamed"/>
</dbReference>